<dbReference type="PANTHER" id="PTHR19302:SF33">
    <property type="entry name" value="GAMMA-TUBULIN COMPLEX COMPONENT 5"/>
    <property type="match status" value="1"/>
</dbReference>
<comment type="similarity">
    <text evidence="1 5">Belongs to the TUBGCP family.</text>
</comment>
<feature type="domain" description="Gamma tubulin complex component protein N-terminal" evidence="7">
    <location>
        <begin position="96"/>
        <end position="372"/>
    </location>
</feature>
<dbReference type="GO" id="GO:0000930">
    <property type="term" value="C:gamma-tubulin complex"/>
    <property type="evidence" value="ECO:0007669"/>
    <property type="project" value="TreeGrafter"/>
</dbReference>
<dbReference type="Pfam" id="PF04130">
    <property type="entry name" value="GCP_C_terminal"/>
    <property type="match status" value="1"/>
</dbReference>
<proteinExistence type="inferred from homology"/>
<organism evidence="11">
    <name type="scientific">Mesocestoides corti</name>
    <name type="common">Flatworm</name>
    <dbReference type="NCBI Taxonomy" id="53468"/>
    <lineage>
        <taxon>Eukaryota</taxon>
        <taxon>Metazoa</taxon>
        <taxon>Spiralia</taxon>
        <taxon>Lophotrochozoa</taxon>
        <taxon>Platyhelminthes</taxon>
        <taxon>Cestoda</taxon>
        <taxon>Eucestoda</taxon>
        <taxon>Cyclophyllidea</taxon>
        <taxon>Mesocestoididae</taxon>
        <taxon>Mesocestoides</taxon>
    </lineage>
</organism>
<comment type="subcellular location">
    <subcellularLocation>
        <location evidence="5">Cytoplasm</location>
        <location evidence="5">Cytoskeleton</location>
        <location evidence="5">Microtubule organizing center</location>
    </subcellularLocation>
</comment>
<evidence type="ECO:0000259" key="6">
    <source>
        <dbReference type="Pfam" id="PF04130"/>
    </source>
</evidence>
<keyword evidence="4 5" id="KW-0206">Cytoskeleton</keyword>
<dbReference type="EMBL" id="UXSR01000227">
    <property type="protein sequence ID" value="VDD75675.1"/>
    <property type="molecule type" value="Genomic_DNA"/>
</dbReference>
<evidence type="ECO:0000256" key="2">
    <source>
        <dbReference type="ARBA" id="ARBA00022490"/>
    </source>
</evidence>
<evidence type="ECO:0000313" key="11">
    <source>
        <dbReference type="WBParaSite" id="MCU_006863-RC"/>
    </source>
</evidence>
<keyword evidence="3 5" id="KW-0493">Microtubule</keyword>
<dbReference type="Gene3D" id="1.20.120.1900">
    <property type="entry name" value="Gamma-tubulin complex, C-terminal domain"/>
    <property type="match status" value="1"/>
</dbReference>
<dbReference type="Pfam" id="PF17681">
    <property type="entry name" value="GCP_N_terminal"/>
    <property type="match status" value="1"/>
</dbReference>
<dbReference type="GO" id="GO:0031122">
    <property type="term" value="P:cytoplasmic microtubule organization"/>
    <property type="evidence" value="ECO:0007669"/>
    <property type="project" value="TreeGrafter"/>
</dbReference>
<dbReference type="GO" id="GO:0000278">
    <property type="term" value="P:mitotic cell cycle"/>
    <property type="evidence" value="ECO:0007669"/>
    <property type="project" value="TreeGrafter"/>
</dbReference>
<dbReference type="AlphaFoldDB" id="A0A0R3U4T4"/>
<evidence type="ECO:0000313" key="10">
    <source>
        <dbReference type="WBParaSite" id="MCU_006863-RA"/>
    </source>
</evidence>
<dbReference type="InterPro" id="IPR007259">
    <property type="entry name" value="GCP"/>
</dbReference>
<dbReference type="WBParaSite" id="MCU_006863-RA">
    <property type="protein sequence ID" value="MCU_006863-RA"/>
    <property type="gene ID" value="MCU_006863"/>
</dbReference>
<reference evidence="8 9" key="1">
    <citation type="submission" date="2018-10" db="EMBL/GenBank/DDBJ databases">
        <authorList>
            <consortium name="Pathogen Informatics"/>
        </authorList>
    </citation>
    <scope>NUCLEOTIDE SEQUENCE [LARGE SCALE GENOMIC DNA]</scope>
</reference>
<gene>
    <name evidence="8" type="ORF">MCOS_LOCUS1678</name>
</gene>
<evidence type="ECO:0000313" key="9">
    <source>
        <dbReference type="Proteomes" id="UP000267029"/>
    </source>
</evidence>
<evidence type="ECO:0000256" key="1">
    <source>
        <dbReference type="ARBA" id="ARBA00010337"/>
    </source>
</evidence>
<feature type="domain" description="Gamma tubulin complex component C-terminal" evidence="6">
    <location>
        <begin position="551"/>
        <end position="718"/>
    </location>
</feature>
<dbReference type="InterPro" id="IPR042241">
    <property type="entry name" value="GCP_C_sf"/>
</dbReference>
<dbReference type="GO" id="GO:0051011">
    <property type="term" value="F:microtubule minus-end binding"/>
    <property type="evidence" value="ECO:0007669"/>
    <property type="project" value="TreeGrafter"/>
</dbReference>
<dbReference type="WBParaSite" id="MCU_006863-RC">
    <property type="protein sequence ID" value="MCU_006863-RC"/>
    <property type="gene ID" value="MCU_006863"/>
</dbReference>
<evidence type="ECO:0000256" key="4">
    <source>
        <dbReference type="ARBA" id="ARBA00023212"/>
    </source>
</evidence>
<dbReference type="InterPro" id="IPR041470">
    <property type="entry name" value="GCP_N"/>
</dbReference>
<dbReference type="OrthoDB" id="66546at2759"/>
<dbReference type="GO" id="GO:0007020">
    <property type="term" value="P:microtubule nucleation"/>
    <property type="evidence" value="ECO:0007669"/>
    <property type="project" value="InterPro"/>
</dbReference>
<keyword evidence="2 5" id="KW-0963">Cytoplasm</keyword>
<keyword evidence="9" id="KW-1185">Reference proteome</keyword>
<dbReference type="STRING" id="53468.A0A0R3U4T4"/>
<protein>
    <recommendedName>
        <fullName evidence="5">Gamma-tubulin complex component</fullName>
    </recommendedName>
</protein>
<dbReference type="InterPro" id="IPR040457">
    <property type="entry name" value="GCP_C"/>
</dbReference>
<dbReference type="Proteomes" id="UP000267029">
    <property type="component" value="Unassembled WGS sequence"/>
</dbReference>
<reference evidence="10 11" key="2">
    <citation type="submission" date="2019-11" db="UniProtKB">
        <authorList>
            <consortium name="WormBaseParasite"/>
        </authorList>
    </citation>
    <scope>IDENTIFICATION</scope>
</reference>
<accession>A0A0R3U4T4</accession>
<dbReference type="GO" id="GO:0005874">
    <property type="term" value="C:microtubule"/>
    <property type="evidence" value="ECO:0007669"/>
    <property type="project" value="UniProtKB-KW"/>
</dbReference>
<evidence type="ECO:0000313" key="8">
    <source>
        <dbReference type="EMBL" id="VDD75675.1"/>
    </source>
</evidence>
<sequence>MSDTSDREATSSITLGRKVLPCPWNEVPSTTPIHSELENLDESSLAQQLQTEYWWVNKTRVKVGPDVNSRFKEIWLSSSSAQKHESRIDLSEYQVVRECLWVLLGAEKSFLFTCYTDSEILTKNVCLYFRHPACLTHLTYGALDSFLYSIAKYSTCVLQIRAFTEFVLLSPVGTVSLPFTRLAESCSRLKDDFYRVIASIERDARLPQVPPVSLINLANRLKSWFRRLAFMASLLLQVCSPQLCAIKSHNTPVLLLNRLEELSCTFRHCLSDPYMVNLISNVHISTTDAYLSDMMSEPELRNCLSAIPFVKFSSSISPSHPMFWQCGISLSIDNVPNILRPVVNDIVIGVKSLALLKAIASTFGNAELLATFKSRPLSKKSEKIPVEPEPSSSLLSFDDPELCELVKDMQMSSFTKGDTTCASVSKETDDLPHRTLRCLREEMKVILQKASAHLCSCLLKGPLIAVGQLATEKRDDEFTLIYALNHIADVALFRAGDRMYEFCRGLFSSCTDDQFDLDINRLLKSQLGLICGENSWMYERICIVACAEASREFLRGGPCGCDVINSLTLQIEIPWPLNVVLTEQGLDIYNRVFKFLLMLKRAKWALDNARCARPACSHTLAILRSRFLFVVNGLHTFIADHIEAAHASLMKEEALMANGCNLDTLLAHFSRFLTRISQLCLLEDSASQQILNQAITGLFEICLQFELPDVSESNLASEFTTRVAFLKSMLSQAVVEGGRRQNVIPLLQILETANRFNTDMRTRLHFNQ</sequence>
<evidence type="ECO:0000256" key="3">
    <source>
        <dbReference type="ARBA" id="ARBA00022701"/>
    </source>
</evidence>
<evidence type="ECO:0000256" key="5">
    <source>
        <dbReference type="RuleBase" id="RU363050"/>
    </source>
</evidence>
<dbReference type="GO" id="GO:0000922">
    <property type="term" value="C:spindle pole"/>
    <property type="evidence" value="ECO:0007669"/>
    <property type="project" value="InterPro"/>
</dbReference>
<evidence type="ECO:0000259" key="7">
    <source>
        <dbReference type="Pfam" id="PF17681"/>
    </source>
</evidence>
<dbReference type="GO" id="GO:0051225">
    <property type="term" value="P:spindle assembly"/>
    <property type="evidence" value="ECO:0007669"/>
    <property type="project" value="TreeGrafter"/>
</dbReference>
<dbReference type="PANTHER" id="PTHR19302">
    <property type="entry name" value="GAMMA TUBULIN COMPLEX PROTEIN"/>
    <property type="match status" value="1"/>
</dbReference>
<dbReference type="GO" id="GO:0043015">
    <property type="term" value="F:gamma-tubulin binding"/>
    <property type="evidence" value="ECO:0007669"/>
    <property type="project" value="InterPro"/>
</dbReference>
<name>A0A0R3U4T4_MESCO</name>
<dbReference type="GO" id="GO:0051321">
    <property type="term" value="P:meiotic cell cycle"/>
    <property type="evidence" value="ECO:0007669"/>
    <property type="project" value="TreeGrafter"/>
</dbReference>